<dbReference type="AlphaFoldDB" id="A0AAV2FZ63"/>
<evidence type="ECO:0000256" key="1">
    <source>
        <dbReference type="SAM" id="SignalP"/>
    </source>
</evidence>
<sequence length="146" mass="15263">MRPQMITTLAFVSIVVAGAFSAGATPSDGLPLLPPLLPPLPALPPLSGWQPISNLTSVWEFADFAVTTHNHWAPVHQVKLVGVEKAASKVIVPSVNVLYQMVLTTVDGSAGVGVGTQQFKAVVGVLTSSATGKNVKTLLEFLPKLV</sequence>
<protein>
    <submittedName>
        <fullName evidence="2">Uncharacterized protein</fullName>
    </submittedName>
</protein>
<dbReference type="SUPFAM" id="SSF54403">
    <property type="entry name" value="Cystatin/monellin"/>
    <property type="match status" value="1"/>
</dbReference>
<accession>A0AAV2FZ63</accession>
<dbReference type="Gene3D" id="3.10.450.10">
    <property type="match status" value="1"/>
</dbReference>
<dbReference type="EMBL" id="OZ034820">
    <property type="protein sequence ID" value="CAL1403650.1"/>
    <property type="molecule type" value="Genomic_DNA"/>
</dbReference>
<evidence type="ECO:0000313" key="3">
    <source>
        <dbReference type="Proteomes" id="UP001497516"/>
    </source>
</evidence>
<keyword evidence="3" id="KW-1185">Reference proteome</keyword>
<feature type="signal peptide" evidence="1">
    <location>
        <begin position="1"/>
        <end position="21"/>
    </location>
</feature>
<gene>
    <name evidence="2" type="ORF">LTRI10_LOCUS43565</name>
</gene>
<proteinExistence type="predicted"/>
<keyword evidence="1" id="KW-0732">Signal</keyword>
<reference evidence="2 3" key="1">
    <citation type="submission" date="2024-04" db="EMBL/GenBank/DDBJ databases">
        <authorList>
            <person name="Fracassetti M."/>
        </authorList>
    </citation>
    <scope>NUCLEOTIDE SEQUENCE [LARGE SCALE GENOMIC DNA]</scope>
</reference>
<organism evidence="2 3">
    <name type="scientific">Linum trigynum</name>
    <dbReference type="NCBI Taxonomy" id="586398"/>
    <lineage>
        <taxon>Eukaryota</taxon>
        <taxon>Viridiplantae</taxon>
        <taxon>Streptophyta</taxon>
        <taxon>Embryophyta</taxon>
        <taxon>Tracheophyta</taxon>
        <taxon>Spermatophyta</taxon>
        <taxon>Magnoliopsida</taxon>
        <taxon>eudicotyledons</taxon>
        <taxon>Gunneridae</taxon>
        <taxon>Pentapetalae</taxon>
        <taxon>rosids</taxon>
        <taxon>fabids</taxon>
        <taxon>Malpighiales</taxon>
        <taxon>Linaceae</taxon>
        <taxon>Linum</taxon>
    </lineage>
</organism>
<dbReference type="InterPro" id="IPR046350">
    <property type="entry name" value="Cystatin_sf"/>
</dbReference>
<name>A0AAV2FZ63_9ROSI</name>
<feature type="chain" id="PRO_5043898190" evidence="1">
    <location>
        <begin position="22"/>
        <end position="146"/>
    </location>
</feature>
<evidence type="ECO:0000313" key="2">
    <source>
        <dbReference type="EMBL" id="CAL1403650.1"/>
    </source>
</evidence>
<dbReference type="Proteomes" id="UP001497516">
    <property type="component" value="Chromosome 7"/>
</dbReference>